<organism evidence="2 3">
    <name type="scientific">Chironomus riparius</name>
    <dbReference type="NCBI Taxonomy" id="315576"/>
    <lineage>
        <taxon>Eukaryota</taxon>
        <taxon>Metazoa</taxon>
        <taxon>Ecdysozoa</taxon>
        <taxon>Arthropoda</taxon>
        <taxon>Hexapoda</taxon>
        <taxon>Insecta</taxon>
        <taxon>Pterygota</taxon>
        <taxon>Neoptera</taxon>
        <taxon>Endopterygota</taxon>
        <taxon>Diptera</taxon>
        <taxon>Nematocera</taxon>
        <taxon>Chironomoidea</taxon>
        <taxon>Chironomidae</taxon>
        <taxon>Chironominae</taxon>
        <taxon>Chironomus</taxon>
    </lineage>
</organism>
<protein>
    <submittedName>
        <fullName evidence="2">Uncharacterized protein</fullName>
    </submittedName>
</protein>
<keyword evidence="3" id="KW-1185">Reference proteome</keyword>
<keyword evidence="1" id="KW-1133">Transmembrane helix</keyword>
<keyword evidence="1" id="KW-0472">Membrane</keyword>
<keyword evidence="1" id="KW-0812">Transmembrane</keyword>
<evidence type="ECO:0000313" key="3">
    <source>
        <dbReference type="Proteomes" id="UP001153620"/>
    </source>
</evidence>
<proteinExistence type="predicted"/>
<gene>
    <name evidence="2" type="ORF">CHIRRI_LOCUS11787</name>
</gene>
<dbReference type="Proteomes" id="UP001153620">
    <property type="component" value="Chromosome 3"/>
</dbReference>
<dbReference type="EMBL" id="OU895879">
    <property type="protein sequence ID" value="CAG9808954.1"/>
    <property type="molecule type" value="Genomic_DNA"/>
</dbReference>
<evidence type="ECO:0000313" key="2">
    <source>
        <dbReference type="EMBL" id="CAG9808954.1"/>
    </source>
</evidence>
<evidence type="ECO:0000256" key="1">
    <source>
        <dbReference type="SAM" id="Phobius"/>
    </source>
</evidence>
<accession>A0A9N9S480</accession>
<dbReference type="AlphaFoldDB" id="A0A9N9S480"/>
<reference evidence="2" key="2">
    <citation type="submission" date="2022-10" db="EMBL/GenBank/DDBJ databases">
        <authorList>
            <consortium name="ENA_rothamsted_submissions"/>
            <consortium name="culmorum"/>
            <person name="King R."/>
        </authorList>
    </citation>
    <scope>NUCLEOTIDE SEQUENCE</scope>
</reference>
<feature type="transmembrane region" description="Helical" evidence="1">
    <location>
        <begin position="6"/>
        <end position="28"/>
    </location>
</feature>
<name>A0A9N9S480_9DIPT</name>
<sequence>MSEAVFWILATLVSFACVITIFGFIAVYDRRKKKRISATLNNEQSSIEPNFPATVQISYQHSNTNSSPYPTVNSASLPITQIKSKH</sequence>
<reference evidence="2" key="1">
    <citation type="submission" date="2022-01" db="EMBL/GenBank/DDBJ databases">
        <authorList>
            <person name="King R."/>
        </authorList>
    </citation>
    <scope>NUCLEOTIDE SEQUENCE</scope>
</reference>